<organism evidence="1 2">
    <name type="scientific">Solidesulfovibrio carbinolicus</name>
    <dbReference type="NCBI Taxonomy" id="296842"/>
    <lineage>
        <taxon>Bacteria</taxon>
        <taxon>Pseudomonadati</taxon>
        <taxon>Thermodesulfobacteriota</taxon>
        <taxon>Desulfovibrionia</taxon>
        <taxon>Desulfovibrionales</taxon>
        <taxon>Desulfovibrionaceae</taxon>
        <taxon>Solidesulfovibrio</taxon>
    </lineage>
</organism>
<dbReference type="OrthoDB" id="5444525at2"/>
<evidence type="ECO:0000313" key="2">
    <source>
        <dbReference type="Proteomes" id="UP000293296"/>
    </source>
</evidence>
<name>A0A4P6HNH2_9BACT</name>
<gene>
    <name evidence="1" type="ORF">C3Y92_15805</name>
</gene>
<dbReference type="Proteomes" id="UP000293296">
    <property type="component" value="Chromosome"/>
</dbReference>
<sequence>MNKDIDKLPADDTDRLKRIAFWYWEYMRRNTSYLRFWEVFERYHDFFKSIDIFDSMQTKEYLDEMFEYLSTHHTRAEIRYTPFRRRVEANHGERAGKLFFKYGFLSCGFEKKFRRLLKDPTEGLDSHEALDKLLEGKNVAFETDDIIDMSALGRFNESWLISVDGDSPLNFHYDLERTHSIKISPKGILDQPSKVGQEIHALNFTNKAVESLFEKQNVDDETFQSFYKLNMSGKHINSSNVMRLAMIWLWDTAHAAPGTPRSFDEVYPLLKEKVEKAGMADGVWEQIMTRQKRIREYYASTDFCIQNYTITSLKK</sequence>
<protein>
    <submittedName>
        <fullName evidence="1">Uncharacterized protein</fullName>
    </submittedName>
</protein>
<dbReference type="EMBL" id="CP026538">
    <property type="protein sequence ID" value="QAZ68615.1"/>
    <property type="molecule type" value="Genomic_DNA"/>
</dbReference>
<dbReference type="AlphaFoldDB" id="A0A4P6HNH2"/>
<dbReference type="KEGG" id="dcb:C3Y92_15805"/>
<dbReference type="RefSeq" id="WP_129354217.1">
    <property type="nucleotide sequence ID" value="NZ_CP026538.1"/>
</dbReference>
<reference evidence="1 2" key="1">
    <citation type="submission" date="2018-02" db="EMBL/GenBank/DDBJ databases">
        <title>Genome sequence of Desulfovibrio carbinolicus DSM 3852.</title>
        <authorList>
            <person name="Wilbanks E."/>
            <person name="Skennerton C.T."/>
            <person name="Orphan V.J."/>
        </authorList>
    </citation>
    <scope>NUCLEOTIDE SEQUENCE [LARGE SCALE GENOMIC DNA]</scope>
    <source>
        <strain evidence="1 2">DSM 3852</strain>
    </source>
</reference>
<proteinExistence type="predicted"/>
<accession>A0A4P6HNH2</accession>
<evidence type="ECO:0000313" key="1">
    <source>
        <dbReference type="EMBL" id="QAZ68615.1"/>
    </source>
</evidence>
<keyword evidence="2" id="KW-1185">Reference proteome</keyword>